<feature type="domain" description="SLH" evidence="3">
    <location>
        <begin position="1277"/>
        <end position="1340"/>
    </location>
</feature>
<evidence type="ECO:0000313" key="6">
    <source>
        <dbReference type="Proteomes" id="UP000476064"/>
    </source>
</evidence>
<name>A0A6C0G3A8_9BACL</name>
<dbReference type="Gene3D" id="2.60.40.1080">
    <property type="match status" value="1"/>
</dbReference>
<dbReference type="NCBIfam" id="NF038117">
    <property type="entry name" value="choice_anch_I"/>
    <property type="match status" value="1"/>
</dbReference>
<dbReference type="InterPro" id="IPR001322">
    <property type="entry name" value="Lamin_tail_dom"/>
</dbReference>
<dbReference type="InterPro" id="IPR013783">
    <property type="entry name" value="Ig-like_fold"/>
</dbReference>
<dbReference type="Gene3D" id="2.60.40.10">
    <property type="entry name" value="Immunoglobulins"/>
    <property type="match status" value="1"/>
</dbReference>
<protein>
    <submittedName>
        <fullName evidence="5">Uncharacterized protein</fullName>
    </submittedName>
</protein>
<dbReference type="PROSITE" id="PS51272">
    <property type="entry name" value="SLH"/>
    <property type="match status" value="3"/>
</dbReference>
<dbReference type="Pfam" id="PF22494">
    <property type="entry name" value="choice_anch_I"/>
    <property type="match status" value="1"/>
</dbReference>
<dbReference type="RefSeq" id="WP_162355293.1">
    <property type="nucleotide sequence ID" value="NZ_CP048209.1"/>
</dbReference>
<dbReference type="InterPro" id="IPR052956">
    <property type="entry name" value="Mesenchyme-surface_protein"/>
</dbReference>
<dbReference type="GO" id="GO:0016020">
    <property type="term" value="C:membrane"/>
    <property type="evidence" value="ECO:0007669"/>
    <property type="project" value="InterPro"/>
</dbReference>
<dbReference type="SUPFAM" id="SSF49313">
    <property type="entry name" value="Cadherin-like"/>
    <property type="match status" value="1"/>
</dbReference>
<dbReference type="InterPro" id="IPR003343">
    <property type="entry name" value="Big_2"/>
</dbReference>
<dbReference type="Pfam" id="PF02368">
    <property type="entry name" value="Big_2"/>
    <property type="match status" value="1"/>
</dbReference>
<feature type="chain" id="PRO_5039643251" evidence="2">
    <location>
        <begin position="19"/>
        <end position="1404"/>
    </location>
</feature>
<evidence type="ECO:0000259" key="4">
    <source>
        <dbReference type="PROSITE" id="PS51841"/>
    </source>
</evidence>
<sequence length="1404" mass="145364">MRTSKQRLLSMVMSGVIAAGSFGAVIPAAADASAITAGTPYDATGYHVEIPHVVINQYYGSGVSDGGAVDYGFIELYNPTAEAIDLGKWSIQYSDRMDQYVPETETADAILPLTGPTGPWEKLNLSGSIPAYGSYLIRASASLKPKIKLNVKAGDIDFLRTPANTFQNKGMKVVLMSSQDLLDPADINPSVTKPEGFVDMLGAAGNDAGSTIDGYEGADYPREDGGPSKNIALRRANSVDTDDNKNDFELIDYKSNAGAPATYGPHNSGEGSWNEPAPPVQTPLAITTASLPGATQGASYAATVAVTGGTAPYTYSATGLPEGLSINTSTGVITGTLAADAPPSNTVVVTVTDSATPANTSTQSFPFNVSAKIQDTVAITKLGSFIAGVPNGDGGVAEIVKYNPDNHKFYSVNGSSAPATLDIVSLDSNGAPIQDANRINIETAVAEHLPGFVYGDFTSVDIDTGHDLVYAAIQEHDYAKNGAILVFDYDGHFVKSYEAGVQPDMIKVTKDGRYVLTADEAEGRGDVDPEGSVTIADTVAGTVKHVKFDDPSVIADNVHLRGTPDSSHVIAGPAASKAAAVYDLEPEYIALSADESTAYVSLQEGNAIGTIDIAQGTVTSVKGLGYKDLNDPANALDLVKDNAIDFENVPFKGMYMPDGIDTYTTENGDTYLFTANEGDSTDWAGVRTNVSTIGEMKGKLDPASAAAQFLATTARYDGVEIPSDMGPDGIYLFGARSFSIWNPATMEQVYDSHNDFEKITAQRLPAYFNSDHKDVSFDKRSPKKGPEPEYVKVGKVGSKAFAFIGLERISGIMTYDVTDPAHPVFANYINTRDFNAAGAGKVPPQTDSGPEGIDFIPAADSPTGLPLILVANEVGGTVTVLQMNVTKVTLDQSALSLQVGDSAKKLAASVTAAGGSAATVTWTSSKPSVATVDADGNVTAVGAGTAVITATSADGYATAQATVTVTARPSTPSNPSGPTGSGPTDPVTTDPGQTGGNGTLPAAGGTVTTEVATVTDSSGQATATVSSEQIAQALSSLNAGGAKQVEIKAVAGANAKKNTVTLPSTAINQLAGSKADSLKIDSGLAQVAFDRKALGTISGAAPSGNVDISAAKVELSELTANLPASAKEEVLKTIGSRPVYSFTVSSNGSKVTDFKGGTVNISVPYTPAAGENGSAIVMYYLADNGDIVMVPQTNYDPATGMLTFSVKHFSNYAVGYNEVKFGDIAASFAKDQIVYLAARTIIKGTDEGMYSPKANVTRADFTLILARAAGADLSAYQGSAFGDVGADAYYAQSVAWAAAKGIASGVSEGRFNPNATITREQMVAMIARYAAAMGYKLPATAKPVAFADASSISAYAKQAAAAVQQAGVINGITSGSQTLFAPKQFATREETAKMIAVLFQLMTK</sequence>
<dbReference type="SUPFAM" id="SSF50969">
    <property type="entry name" value="YVTN repeat-like/Quinoprotein amine dehydrogenase"/>
    <property type="match status" value="1"/>
</dbReference>
<organism evidence="5 6">
    <name type="scientific">Paenibacillus lycopersici</name>
    <dbReference type="NCBI Taxonomy" id="2704462"/>
    <lineage>
        <taxon>Bacteria</taxon>
        <taxon>Bacillati</taxon>
        <taxon>Bacillota</taxon>
        <taxon>Bacilli</taxon>
        <taxon>Bacillales</taxon>
        <taxon>Paenibacillaceae</taxon>
        <taxon>Paenibacillus</taxon>
    </lineage>
</organism>
<dbReference type="InterPro" id="IPR015919">
    <property type="entry name" value="Cadherin-like_sf"/>
</dbReference>
<feature type="compositionally biased region" description="Low complexity" evidence="1">
    <location>
        <begin position="965"/>
        <end position="992"/>
    </location>
</feature>
<keyword evidence="2" id="KW-0732">Signal</keyword>
<dbReference type="GO" id="GO:0005509">
    <property type="term" value="F:calcium ion binding"/>
    <property type="evidence" value="ECO:0007669"/>
    <property type="project" value="InterPro"/>
</dbReference>
<feature type="domain" description="SLH" evidence="3">
    <location>
        <begin position="1343"/>
        <end position="1404"/>
    </location>
</feature>
<dbReference type="InterPro" id="IPR008964">
    <property type="entry name" value="Invasin/intimin_cell_adhesion"/>
</dbReference>
<dbReference type="PANTHER" id="PTHR46928">
    <property type="entry name" value="MESENCHYME-SPECIFIC CELL SURFACE GLYCOPROTEIN"/>
    <property type="match status" value="1"/>
</dbReference>
<dbReference type="SMART" id="SM00635">
    <property type="entry name" value="BID_2"/>
    <property type="match status" value="1"/>
</dbReference>
<dbReference type="PROSITE" id="PS51841">
    <property type="entry name" value="LTD"/>
    <property type="match status" value="1"/>
</dbReference>
<evidence type="ECO:0000256" key="2">
    <source>
        <dbReference type="SAM" id="SignalP"/>
    </source>
</evidence>
<evidence type="ECO:0000259" key="3">
    <source>
        <dbReference type="PROSITE" id="PS51272"/>
    </source>
</evidence>
<feature type="domain" description="SLH" evidence="3">
    <location>
        <begin position="1216"/>
        <end position="1276"/>
    </location>
</feature>
<dbReference type="Proteomes" id="UP000476064">
    <property type="component" value="Chromosome"/>
</dbReference>
<dbReference type="InterPro" id="IPR055188">
    <property type="entry name" value="Choice_anch_I"/>
</dbReference>
<dbReference type="KEGG" id="plyc:GXP70_04065"/>
<keyword evidence="6" id="KW-1185">Reference proteome</keyword>
<proteinExistence type="predicted"/>
<dbReference type="Pfam" id="PF00932">
    <property type="entry name" value="LTD"/>
    <property type="match status" value="1"/>
</dbReference>
<evidence type="ECO:0000256" key="1">
    <source>
        <dbReference type="SAM" id="MobiDB-lite"/>
    </source>
</evidence>
<dbReference type="Pfam" id="PF05345">
    <property type="entry name" value="He_PIG"/>
    <property type="match status" value="1"/>
</dbReference>
<dbReference type="Pfam" id="PF00395">
    <property type="entry name" value="SLH"/>
    <property type="match status" value="3"/>
</dbReference>
<reference evidence="5 6" key="1">
    <citation type="submission" date="2020-01" db="EMBL/GenBank/DDBJ databases">
        <title>Paenibacillus sp. nov., isolated from tomato rhizosphere.</title>
        <authorList>
            <person name="Weon H.-Y."/>
            <person name="Lee S.A."/>
        </authorList>
    </citation>
    <scope>NUCLEOTIDE SEQUENCE [LARGE SCALE GENOMIC DNA]</scope>
    <source>
        <strain evidence="5 6">12200R-189</strain>
    </source>
</reference>
<evidence type="ECO:0000313" key="5">
    <source>
        <dbReference type="EMBL" id="QHT59225.1"/>
    </source>
</evidence>
<feature type="domain" description="LTD" evidence="4">
    <location>
        <begin position="44"/>
        <end position="219"/>
    </location>
</feature>
<dbReference type="PANTHER" id="PTHR46928:SF1">
    <property type="entry name" value="MESENCHYME-SPECIFIC CELL SURFACE GLYCOPROTEIN"/>
    <property type="match status" value="1"/>
</dbReference>
<feature type="signal peptide" evidence="2">
    <location>
        <begin position="1"/>
        <end position="18"/>
    </location>
</feature>
<dbReference type="InterPro" id="IPR001119">
    <property type="entry name" value="SLH_dom"/>
</dbReference>
<gene>
    <name evidence="5" type="ORF">GXP70_04065</name>
</gene>
<feature type="region of interest" description="Disordered" evidence="1">
    <location>
        <begin position="965"/>
        <end position="1004"/>
    </location>
</feature>
<dbReference type="InterPro" id="IPR011044">
    <property type="entry name" value="Quino_amine_DH_bsu"/>
</dbReference>
<dbReference type="EMBL" id="CP048209">
    <property type="protein sequence ID" value="QHT59225.1"/>
    <property type="molecule type" value="Genomic_DNA"/>
</dbReference>
<dbReference type="SUPFAM" id="SSF49373">
    <property type="entry name" value="Invasin/intimin cell-adhesion fragments"/>
    <property type="match status" value="1"/>
</dbReference>
<accession>A0A6C0G3A8</accession>